<dbReference type="SMART" id="SM01043">
    <property type="entry name" value="BTAD"/>
    <property type="match status" value="1"/>
</dbReference>
<dbReference type="Pfam" id="PF13191">
    <property type="entry name" value="AAA_16"/>
    <property type="match status" value="1"/>
</dbReference>
<reference evidence="7" key="2">
    <citation type="submission" date="2020-09" db="EMBL/GenBank/DDBJ databases">
        <authorList>
            <person name="Sun Q."/>
            <person name="Zhou Y."/>
        </authorList>
    </citation>
    <scope>NUCLEOTIDE SEQUENCE</scope>
    <source>
        <strain evidence="7">CGMCC 1.12827</strain>
    </source>
</reference>
<evidence type="ECO:0000313" key="8">
    <source>
        <dbReference type="Proteomes" id="UP000621454"/>
    </source>
</evidence>
<dbReference type="Proteomes" id="UP000621454">
    <property type="component" value="Unassembled WGS sequence"/>
</dbReference>
<dbReference type="GO" id="GO:0006355">
    <property type="term" value="P:regulation of DNA-templated transcription"/>
    <property type="evidence" value="ECO:0007669"/>
    <property type="project" value="InterPro"/>
</dbReference>
<dbReference type="InterPro" id="IPR027417">
    <property type="entry name" value="P-loop_NTPase"/>
</dbReference>
<accession>A0A916SY87</accession>
<dbReference type="InterPro" id="IPR005158">
    <property type="entry name" value="BTAD"/>
</dbReference>
<dbReference type="GO" id="GO:0000160">
    <property type="term" value="P:phosphorelay signal transduction system"/>
    <property type="evidence" value="ECO:0007669"/>
    <property type="project" value="InterPro"/>
</dbReference>
<dbReference type="EMBL" id="BMGC01000004">
    <property type="protein sequence ID" value="GGB23077.1"/>
    <property type="molecule type" value="Genomic_DNA"/>
</dbReference>
<dbReference type="GO" id="GO:0003677">
    <property type="term" value="F:DNA binding"/>
    <property type="evidence" value="ECO:0007669"/>
    <property type="project" value="UniProtKB-UniRule"/>
</dbReference>
<evidence type="ECO:0000256" key="4">
    <source>
        <dbReference type="ARBA" id="ARBA00023163"/>
    </source>
</evidence>
<dbReference type="SUPFAM" id="SSF52540">
    <property type="entry name" value="P-loop containing nucleoside triphosphate hydrolases"/>
    <property type="match status" value="1"/>
</dbReference>
<evidence type="ECO:0000256" key="1">
    <source>
        <dbReference type="ARBA" id="ARBA00005820"/>
    </source>
</evidence>
<feature type="domain" description="OmpR/PhoB-type" evidence="6">
    <location>
        <begin position="1"/>
        <end position="95"/>
    </location>
</feature>
<dbReference type="InterPro" id="IPR016032">
    <property type="entry name" value="Sig_transdc_resp-reg_C-effctor"/>
</dbReference>
<dbReference type="InterPro" id="IPR011990">
    <property type="entry name" value="TPR-like_helical_dom_sf"/>
</dbReference>
<dbReference type="PANTHER" id="PTHR35807">
    <property type="entry name" value="TRANSCRIPTIONAL REGULATOR REDD-RELATED"/>
    <property type="match status" value="1"/>
</dbReference>
<dbReference type="AlphaFoldDB" id="A0A916SY87"/>
<protein>
    <submittedName>
        <fullName evidence="7">ATPase AAA</fullName>
    </submittedName>
</protein>
<organism evidence="7 8">
    <name type="scientific">Gordonia jinhuaensis</name>
    <dbReference type="NCBI Taxonomy" id="1517702"/>
    <lineage>
        <taxon>Bacteria</taxon>
        <taxon>Bacillati</taxon>
        <taxon>Actinomycetota</taxon>
        <taxon>Actinomycetes</taxon>
        <taxon>Mycobacteriales</taxon>
        <taxon>Gordoniaceae</taxon>
        <taxon>Gordonia</taxon>
    </lineage>
</organism>
<evidence type="ECO:0000256" key="3">
    <source>
        <dbReference type="ARBA" id="ARBA00023125"/>
    </source>
</evidence>
<reference evidence="7" key="1">
    <citation type="journal article" date="2014" name="Int. J. Syst. Evol. Microbiol.">
        <title>Complete genome sequence of Corynebacterium casei LMG S-19264T (=DSM 44701T), isolated from a smear-ripened cheese.</title>
        <authorList>
            <consortium name="US DOE Joint Genome Institute (JGI-PGF)"/>
            <person name="Walter F."/>
            <person name="Albersmeier A."/>
            <person name="Kalinowski J."/>
            <person name="Ruckert C."/>
        </authorList>
    </citation>
    <scope>NUCLEOTIDE SEQUENCE</scope>
    <source>
        <strain evidence="7">CGMCC 1.12827</strain>
    </source>
</reference>
<name>A0A916SY87_9ACTN</name>
<evidence type="ECO:0000259" key="6">
    <source>
        <dbReference type="PROSITE" id="PS51755"/>
    </source>
</evidence>
<comment type="caution">
    <text evidence="7">The sequence shown here is derived from an EMBL/GenBank/DDBJ whole genome shotgun (WGS) entry which is preliminary data.</text>
</comment>
<dbReference type="Pfam" id="PF00486">
    <property type="entry name" value="Trans_reg_C"/>
    <property type="match status" value="1"/>
</dbReference>
<evidence type="ECO:0000313" key="7">
    <source>
        <dbReference type="EMBL" id="GGB23077.1"/>
    </source>
</evidence>
<dbReference type="PROSITE" id="PS51755">
    <property type="entry name" value="OMPR_PHOB"/>
    <property type="match status" value="1"/>
</dbReference>
<dbReference type="Gene3D" id="1.10.10.10">
    <property type="entry name" value="Winged helix-like DNA-binding domain superfamily/Winged helix DNA-binding domain"/>
    <property type="match status" value="1"/>
</dbReference>
<dbReference type="Pfam" id="PF03704">
    <property type="entry name" value="BTAD"/>
    <property type="match status" value="1"/>
</dbReference>
<comment type="similarity">
    <text evidence="1">Belongs to the AfsR/DnrI/RedD regulatory family.</text>
</comment>
<proteinExistence type="inferred from homology"/>
<feature type="DNA-binding region" description="OmpR/PhoB-type" evidence="5">
    <location>
        <begin position="1"/>
        <end position="95"/>
    </location>
</feature>
<keyword evidence="2" id="KW-0805">Transcription regulation</keyword>
<dbReference type="PANTHER" id="PTHR35807:SF1">
    <property type="entry name" value="TRANSCRIPTIONAL REGULATOR REDD"/>
    <property type="match status" value="1"/>
</dbReference>
<gene>
    <name evidence="7" type="ORF">GCM10011489_09160</name>
</gene>
<dbReference type="SUPFAM" id="SSF46894">
    <property type="entry name" value="C-terminal effector domain of the bipartite response regulators"/>
    <property type="match status" value="1"/>
</dbReference>
<dbReference type="InterPro" id="IPR041664">
    <property type="entry name" value="AAA_16"/>
</dbReference>
<evidence type="ECO:0000256" key="2">
    <source>
        <dbReference type="ARBA" id="ARBA00023015"/>
    </source>
</evidence>
<dbReference type="SMART" id="SM00862">
    <property type="entry name" value="Trans_reg_C"/>
    <property type="match status" value="1"/>
</dbReference>
<dbReference type="InterPro" id="IPR051677">
    <property type="entry name" value="AfsR-DnrI-RedD_regulator"/>
</dbReference>
<keyword evidence="8" id="KW-1185">Reference proteome</keyword>
<keyword evidence="3 5" id="KW-0238">DNA-binding</keyword>
<dbReference type="RefSeq" id="WP_188585404.1">
    <property type="nucleotide sequence ID" value="NZ_BMGC01000004.1"/>
</dbReference>
<keyword evidence="4" id="KW-0804">Transcription</keyword>
<dbReference type="SUPFAM" id="SSF48452">
    <property type="entry name" value="TPR-like"/>
    <property type="match status" value="1"/>
</dbReference>
<dbReference type="Gene3D" id="1.25.40.10">
    <property type="entry name" value="Tetratricopeptide repeat domain"/>
    <property type="match status" value="1"/>
</dbReference>
<dbReference type="InterPro" id="IPR001867">
    <property type="entry name" value="OmpR/PhoB-type_DNA-bd"/>
</dbReference>
<sequence length="1188" mass="127260">MRTYLVLGPLEVRRDSITLDLGPPKQRAVLAALLLARGSVVSVDRLVDMVWGPEPPHAAITSLQAYISNLRRVLRGDTGDPSPIERVAPGYRLVLADDHLDLIDVDELAAQVRAAAEDGRWTDVLTATEQAIGLWRGPMLPELADEKWVAVQTAGLAETRIGIIEARVAALLATADTSAALREISALRTQDRLRDRGVWLQMVALHQAGRSTEALEAYAAHVAVLDEELGIDPGTPLRELQSAILRHDPAVASWPRAPGSPVSAAIGSADTSRGTDAVRAAEGRSPAVAAHDPTGPCDPLVGRTAEREALAELFTDERRQGFRVLGLSGPPGIGKTRLAQEAVRLARCDGDTVIWVRCPDVEACPAWWPMRQLCRDLGADPDELLAIPAGADADTARFTVYERMQALLADATAGTPVTIVVDDVQWADSMSLGLLTYMTAALRDRPLCVIVTMREQTTRADLSRLRENIIRSGGRVFDLGELDRCEVHSLAGTIASLEADEVDELFARTGGNPLFVSEYARLPADRRGEAVPSAVRAVLDRRLAALDPTVREVLGVAAVIGDEIDATLLAAVTGRDLDLVADCLDEAADERIVVTPAGRQSTVFAHALLREEAMSSVRDLRRCRIHLRAARVVTQIGGHDAIARRATHLLAALPLAETADVLAACQAAAQEATGRWDSDSAAYWLQAALDTYESMPIAEQDSGERDDLLVAMLDAHTRAGRAQVVIDTVTARMSEAIALGAARSVGRLAAVLLRAGGGWPWIPPTGEVGALREVLVEASRCARGDPASAARVLAALAVCHCYHPDPAICAGHLRGARDLAASLDHTEARSDVRAEVRADVLLAELIAYSGVADHAERNIAVAQLLSTSEHSSAAVDAVIADSVATMATMTLGDIDTTERHLRRGIVGSEQMRLPILRAQLRWMEAALAVWRGEFGRAADHFRTAIAVHQQTQLYVAGSGALAMMAMATQHGLFDDIVDQVLGTWGGDRMQWVRQTMAARPGDAVVAVLTAGVAVAAGVDGDQRLAAEIVDRWRGADGPMMWTSLAHAVILADIVVDLGLLERAREFIDYLEPFRHCIATVGQVGCLGPVALALADLYALCADGDRARAALADARALSDRGGSEPGLLRCRLAEQRHRLAQRPSGSGDLPHHRDHLSDPWRDVELADIEVRARRIGLIAVADAAHALRG</sequence>
<dbReference type="CDD" id="cd15831">
    <property type="entry name" value="BTAD"/>
    <property type="match status" value="1"/>
</dbReference>
<dbReference type="Gene3D" id="3.40.50.300">
    <property type="entry name" value="P-loop containing nucleotide triphosphate hydrolases"/>
    <property type="match status" value="1"/>
</dbReference>
<evidence type="ECO:0000256" key="5">
    <source>
        <dbReference type="PROSITE-ProRule" id="PRU01091"/>
    </source>
</evidence>
<dbReference type="InterPro" id="IPR036388">
    <property type="entry name" value="WH-like_DNA-bd_sf"/>
</dbReference>